<dbReference type="GO" id="GO:0019748">
    <property type="term" value="P:secondary metabolic process"/>
    <property type="evidence" value="ECO:0007669"/>
    <property type="project" value="TreeGrafter"/>
</dbReference>
<comment type="caution">
    <text evidence="3">The sequence shown here is derived from an EMBL/GenBank/DDBJ whole genome shotgun (WGS) entry which is preliminary data.</text>
</comment>
<dbReference type="Gene3D" id="3.20.20.140">
    <property type="entry name" value="Metal-dependent hydrolases"/>
    <property type="match status" value="1"/>
</dbReference>
<feature type="domain" description="Amidohydrolase-related" evidence="2">
    <location>
        <begin position="19"/>
        <end position="323"/>
    </location>
</feature>
<keyword evidence="1" id="KW-0456">Lyase</keyword>
<dbReference type="Proteomes" id="UP000438991">
    <property type="component" value="Unassembled WGS sequence"/>
</dbReference>
<dbReference type="GO" id="GO:0016831">
    <property type="term" value="F:carboxy-lyase activity"/>
    <property type="evidence" value="ECO:0007669"/>
    <property type="project" value="InterPro"/>
</dbReference>
<dbReference type="PANTHER" id="PTHR21240">
    <property type="entry name" value="2-AMINO-3-CARBOXYLMUCONATE-6-SEMIALDEHYDE DECARBOXYLASE"/>
    <property type="match status" value="1"/>
</dbReference>
<evidence type="ECO:0000313" key="3">
    <source>
        <dbReference type="EMBL" id="MTW16612.1"/>
    </source>
</evidence>
<evidence type="ECO:0000259" key="2">
    <source>
        <dbReference type="Pfam" id="PF04909"/>
    </source>
</evidence>
<proteinExistence type="predicted"/>
<dbReference type="GO" id="GO:0016787">
    <property type="term" value="F:hydrolase activity"/>
    <property type="evidence" value="ECO:0007669"/>
    <property type="project" value="InterPro"/>
</dbReference>
<dbReference type="Pfam" id="PF04909">
    <property type="entry name" value="Amidohydro_2"/>
    <property type="match status" value="1"/>
</dbReference>
<evidence type="ECO:0000313" key="4">
    <source>
        <dbReference type="Proteomes" id="UP000438991"/>
    </source>
</evidence>
<gene>
    <name evidence="3" type="ORF">GJ689_10380</name>
</gene>
<dbReference type="GO" id="GO:0005829">
    <property type="term" value="C:cytosol"/>
    <property type="evidence" value="ECO:0007669"/>
    <property type="project" value="TreeGrafter"/>
</dbReference>
<dbReference type="InterPro" id="IPR006680">
    <property type="entry name" value="Amidohydro-rel"/>
</dbReference>
<dbReference type="RefSeq" id="WP_155479544.1">
    <property type="nucleotide sequence ID" value="NZ_WNKV01000007.1"/>
</dbReference>
<reference evidence="3 4" key="1">
    <citation type="submission" date="2019-11" db="EMBL/GenBank/DDBJ databases">
        <title>Whole-genome sequence of Rhodoplanes serenus DSM 18633, type strain.</title>
        <authorList>
            <person name="Kyndt J.A."/>
            <person name="Meyer T.E."/>
        </authorList>
    </citation>
    <scope>NUCLEOTIDE SEQUENCE [LARGE SCALE GENOMIC DNA]</scope>
    <source>
        <strain evidence="3 4">DSM 18633</strain>
    </source>
</reference>
<sequence length="323" mass="35604">MDRMQPEHTPVVTIEEHYWDAELVAHFTGGEAPRPGQLADRLYDLGAQRIAAMDAAGIDMQVLSHGSPSTQKIAGDAAVPLARRVNDRLHAVIQAHPDRFAAFAALPTADPPAAADELERCVERLGFKGAMLHGMPHGVFLDDRRFWPIFERAARLGVPIYLHPSVPHPAVSAVYYDDYTADFPMVARPAWGYTVETATTAIRLVLSGVFDAHPGLQLVLGHLGETLPFLLWRIEQALTRPGQKRIAFREVFSHNVHVTTSGFFSTPALLCCVMELGIDRILFAVDWPFVDNAPAVEWMAGVPLSEADKLKILGGNARRLLRL</sequence>
<dbReference type="EMBL" id="WNKV01000007">
    <property type="protein sequence ID" value="MTW16612.1"/>
    <property type="molecule type" value="Genomic_DNA"/>
</dbReference>
<dbReference type="AlphaFoldDB" id="A0A9X4XL64"/>
<dbReference type="PANTHER" id="PTHR21240:SF30">
    <property type="entry name" value="AMIDOHYDROLASE-RELATED DOMAIN-CONTAINING PROTEIN-RELATED"/>
    <property type="match status" value="1"/>
</dbReference>
<protein>
    <submittedName>
        <fullName evidence="3">Amidohydrolase family protein</fullName>
    </submittedName>
</protein>
<dbReference type="InterPro" id="IPR032466">
    <property type="entry name" value="Metal_Hydrolase"/>
</dbReference>
<organism evidence="3 4">
    <name type="scientific">Rhodoplanes serenus</name>
    <dbReference type="NCBI Taxonomy" id="200615"/>
    <lineage>
        <taxon>Bacteria</taxon>
        <taxon>Pseudomonadati</taxon>
        <taxon>Pseudomonadota</taxon>
        <taxon>Alphaproteobacteria</taxon>
        <taxon>Hyphomicrobiales</taxon>
        <taxon>Nitrobacteraceae</taxon>
        <taxon>Rhodoplanes</taxon>
    </lineage>
</organism>
<dbReference type="SUPFAM" id="SSF51556">
    <property type="entry name" value="Metallo-dependent hydrolases"/>
    <property type="match status" value="1"/>
</dbReference>
<evidence type="ECO:0000256" key="1">
    <source>
        <dbReference type="ARBA" id="ARBA00023239"/>
    </source>
</evidence>
<dbReference type="InterPro" id="IPR032465">
    <property type="entry name" value="ACMSD"/>
</dbReference>
<name>A0A9X4XL64_9BRAD</name>
<accession>A0A9X4XL64</accession>